<evidence type="ECO:0000313" key="4">
    <source>
        <dbReference type="Proteomes" id="UP000289738"/>
    </source>
</evidence>
<keyword evidence="4" id="KW-1185">Reference proteome</keyword>
<dbReference type="InterPro" id="IPR058594">
    <property type="entry name" value="PB1-like_dom_pln"/>
</dbReference>
<name>A0A444X9J2_ARAHY</name>
<feature type="domain" description="PB1-like" evidence="2">
    <location>
        <begin position="36"/>
        <end position="117"/>
    </location>
</feature>
<evidence type="ECO:0000313" key="3">
    <source>
        <dbReference type="EMBL" id="RYQ86322.1"/>
    </source>
</evidence>
<organism evidence="3 4">
    <name type="scientific">Arachis hypogaea</name>
    <name type="common">Peanut</name>
    <dbReference type="NCBI Taxonomy" id="3818"/>
    <lineage>
        <taxon>Eukaryota</taxon>
        <taxon>Viridiplantae</taxon>
        <taxon>Streptophyta</taxon>
        <taxon>Embryophyta</taxon>
        <taxon>Tracheophyta</taxon>
        <taxon>Spermatophyta</taxon>
        <taxon>Magnoliopsida</taxon>
        <taxon>eudicotyledons</taxon>
        <taxon>Gunneridae</taxon>
        <taxon>Pentapetalae</taxon>
        <taxon>rosids</taxon>
        <taxon>fabids</taxon>
        <taxon>Fabales</taxon>
        <taxon>Fabaceae</taxon>
        <taxon>Papilionoideae</taxon>
        <taxon>50 kb inversion clade</taxon>
        <taxon>dalbergioids sensu lato</taxon>
        <taxon>Dalbergieae</taxon>
        <taxon>Pterocarpus clade</taxon>
        <taxon>Arachis</taxon>
    </lineage>
</organism>
<evidence type="ECO:0000259" key="2">
    <source>
        <dbReference type="Pfam" id="PF26130"/>
    </source>
</evidence>
<accession>A0A444X9J2</accession>
<proteinExistence type="predicted"/>
<comment type="caution">
    <text evidence="3">The sequence shown here is derived from an EMBL/GenBank/DDBJ whole genome shotgun (WGS) entry which is preliminary data.</text>
</comment>
<dbReference type="AlphaFoldDB" id="A0A444X9J2"/>
<sequence>MTEAVLGEKRAGKFGLLEGRDLNSFGCLLMIEWRPKYVGGETTIIEEIDCDRWSVFEAYAQVKQFGYVEDNISTLWFKDPILEDMEKKLKLFKGDADLIAMCKIAELRDYVELFIVHKVEEDHGMVDKGEGQEMVVYVGKQAGQNQSEPGVDYTRAKTRDSDDDDNHEAEFGNFGDSDSLNSGYKPSEDEDDSTYNLYFTNNKDELDPDVSGFEDVNVMTDRRRVVKKKGVATENFENDEGANSDELDLDHEVGVEGLDSDHEGVRYPEEFKDTVTVYAVQTARKITFRKCDLKRVRTFCSCECLFWLYAVKMGEEDTCSFTT</sequence>
<dbReference type="EMBL" id="SDMP01000020">
    <property type="protein sequence ID" value="RYQ86322.1"/>
    <property type="molecule type" value="Genomic_DNA"/>
</dbReference>
<gene>
    <name evidence="3" type="ORF">Ahy_B10g105995</name>
</gene>
<dbReference type="Pfam" id="PF26130">
    <property type="entry name" value="PB1-like"/>
    <property type="match status" value="1"/>
</dbReference>
<reference evidence="3 4" key="1">
    <citation type="submission" date="2019-01" db="EMBL/GenBank/DDBJ databases">
        <title>Sequencing of cultivated peanut Arachis hypogaea provides insights into genome evolution and oil improvement.</title>
        <authorList>
            <person name="Chen X."/>
        </authorList>
    </citation>
    <scope>NUCLEOTIDE SEQUENCE [LARGE SCALE GENOMIC DNA]</scope>
    <source>
        <strain evidence="4">cv. Fuhuasheng</strain>
        <tissue evidence="3">Leaves</tissue>
    </source>
</reference>
<dbReference type="Proteomes" id="UP000289738">
    <property type="component" value="Chromosome B10"/>
</dbReference>
<evidence type="ECO:0000256" key="1">
    <source>
        <dbReference type="SAM" id="MobiDB-lite"/>
    </source>
</evidence>
<protein>
    <recommendedName>
        <fullName evidence="2">PB1-like domain-containing protein</fullName>
    </recommendedName>
</protein>
<feature type="region of interest" description="Disordered" evidence="1">
    <location>
        <begin position="140"/>
        <end position="194"/>
    </location>
</feature>